<dbReference type="Proteomes" id="UP000694845">
    <property type="component" value="Unplaced"/>
</dbReference>
<keyword evidence="8" id="KW-1185">Reference proteome</keyword>
<dbReference type="RefSeq" id="XP_022089511.1">
    <property type="nucleotide sequence ID" value="XM_022233819.1"/>
</dbReference>
<dbReference type="CDD" id="cd22589">
    <property type="entry name" value="geminin_CC"/>
    <property type="match status" value="1"/>
</dbReference>
<evidence type="ECO:0000256" key="7">
    <source>
        <dbReference type="SAM" id="MobiDB-lite"/>
    </source>
</evidence>
<comment type="similarity">
    <text evidence="2">Belongs to the geminin family.</text>
</comment>
<dbReference type="KEGG" id="aplc:110978663"/>
<keyword evidence="4" id="KW-0539">Nucleus</keyword>
<name>A0A8B7YCX2_ACAPL</name>
<dbReference type="GO" id="GO:0008156">
    <property type="term" value="P:negative regulation of DNA replication"/>
    <property type="evidence" value="ECO:0007669"/>
    <property type="project" value="TreeGrafter"/>
</dbReference>
<evidence type="ECO:0000256" key="2">
    <source>
        <dbReference type="ARBA" id="ARBA00007979"/>
    </source>
</evidence>
<dbReference type="OMA" id="HWNDQLI"/>
<dbReference type="InterPro" id="IPR022786">
    <property type="entry name" value="Geminin/Multicilin"/>
</dbReference>
<evidence type="ECO:0000256" key="5">
    <source>
        <dbReference type="ARBA" id="ARBA00023306"/>
    </source>
</evidence>
<dbReference type="SUPFAM" id="SSF111469">
    <property type="entry name" value="Geminin coiled-coil domain"/>
    <property type="match status" value="1"/>
</dbReference>
<feature type="coiled-coil region" evidence="6">
    <location>
        <begin position="153"/>
        <end position="197"/>
    </location>
</feature>
<accession>A0A8B7YCX2</accession>
<sequence length="268" mass="29775">MSDIVARISLDGCMSTMNGGNKMFTPMPGGRARKTLKAKSVRQQGHQTTLGSSPVLSQGQRKTLQVIQPAVCSKKKLTETTNKPRLPKRKHNSDMLDKPSKISRCERNGLQFPIYEDPKSSSESSTDIEKSKTAEEDAWELMVQEPAPESYWKDLAEERRLALEDTLKENEQLHSTIAELRTENGRLKEMADQAEYLASVLQNVIDGKEIDQESDAASNDSDHESCPTSDKMCDEESDRHPTGSVKAVVTVQRHREVNASAEGNSGEN</sequence>
<comment type="subcellular location">
    <subcellularLocation>
        <location evidence="1">Nucleus</location>
    </subcellularLocation>
</comment>
<dbReference type="GeneID" id="110978663"/>
<evidence type="ECO:0000256" key="4">
    <source>
        <dbReference type="ARBA" id="ARBA00023242"/>
    </source>
</evidence>
<feature type="compositionally biased region" description="Basic and acidic residues" evidence="7">
    <location>
        <begin position="220"/>
        <end position="241"/>
    </location>
</feature>
<evidence type="ECO:0000256" key="1">
    <source>
        <dbReference type="ARBA" id="ARBA00004123"/>
    </source>
</evidence>
<dbReference type="AlphaFoldDB" id="A0A8B7YCX2"/>
<dbReference type="OrthoDB" id="10043826at2759"/>
<dbReference type="PANTHER" id="PTHR13372">
    <property type="entry name" value="GEMININ"/>
    <property type="match status" value="1"/>
</dbReference>
<gene>
    <name evidence="9" type="primary">LOC110978663</name>
</gene>
<feature type="region of interest" description="Disordered" evidence="7">
    <location>
        <begin position="208"/>
        <end position="250"/>
    </location>
</feature>
<protein>
    <submittedName>
        <fullName evidence="9">Geminin-like</fullName>
    </submittedName>
</protein>
<organism evidence="8 9">
    <name type="scientific">Acanthaster planci</name>
    <name type="common">Crown-of-thorns starfish</name>
    <dbReference type="NCBI Taxonomy" id="133434"/>
    <lineage>
        <taxon>Eukaryota</taxon>
        <taxon>Metazoa</taxon>
        <taxon>Echinodermata</taxon>
        <taxon>Eleutherozoa</taxon>
        <taxon>Asterozoa</taxon>
        <taxon>Asteroidea</taxon>
        <taxon>Valvatacea</taxon>
        <taxon>Valvatida</taxon>
        <taxon>Acanthasteridae</taxon>
        <taxon>Acanthaster</taxon>
    </lineage>
</organism>
<proteinExistence type="inferred from homology"/>
<dbReference type="PANTHER" id="PTHR13372:SF5">
    <property type="entry name" value="GEMININ"/>
    <property type="match status" value="1"/>
</dbReference>
<dbReference type="GO" id="GO:0005634">
    <property type="term" value="C:nucleus"/>
    <property type="evidence" value="ECO:0007669"/>
    <property type="project" value="UniProtKB-SubCell"/>
</dbReference>
<evidence type="ECO:0000256" key="6">
    <source>
        <dbReference type="SAM" id="Coils"/>
    </source>
</evidence>
<evidence type="ECO:0000313" key="8">
    <source>
        <dbReference type="Proteomes" id="UP000694845"/>
    </source>
</evidence>
<reference evidence="9" key="1">
    <citation type="submission" date="2025-08" db="UniProtKB">
        <authorList>
            <consortium name="RefSeq"/>
        </authorList>
    </citation>
    <scope>IDENTIFICATION</scope>
</reference>
<evidence type="ECO:0000313" key="9">
    <source>
        <dbReference type="RefSeq" id="XP_022089511.1"/>
    </source>
</evidence>
<dbReference type="Pfam" id="PF07412">
    <property type="entry name" value="Geminin"/>
    <property type="match status" value="1"/>
</dbReference>
<keyword evidence="3 6" id="KW-0175">Coiled coil</keyword>
<keyword evidence="5" id="KW-0131">Cell cycle</keyword>
<dbReference type="Gene3D" id="1.20.5.1180">
    <property type="entry name" value="Geminin coiled-coil domain"/>
    <property type="match status" value="1"/>
</dbReference>
<evidence type="ECO:0000256" key="3">
    <source>
        <dbReference type="ARBA" id="ARBA00023054"/>
    </source>
</evidence>
<feature type="region of interest" description="Disordered" evidence="7">
    <location>
        <begin position="113"/>
        <end position="135"/>
    </location>
</feature>
<dbReference type="GO" id="GO:0045786">
    <property type="term" value="P:negative regulation of cell cycle"/>
    <property type="evidence" value="ECO:0007669"/>
    <property type="project" value="TreeGrafter"/>
</dbReference>